<name>A0A9X1LMG1_9MICO</name>
<dbReference type="RefSeq" id="WP_227529623.1">
    <property type="nucleotide sequence ID" value="NZ_JAGTTM010000001.1"/>
</dbReference>
<dbReference type="Proteomes" id="UP001139289">
    <property type="component" value="Unassembled WGS sequence"/>
</dbReference>
<comment type="caution">
    <text evidence="1">The sequence shown here is derived from an EMBL/GenBank/DDBJ whole genome shotgun (WGS) entry which is preliminary data.</text>
</comment>
<keyword evidence="2" id="KW-1185">Reference proteome</keyword>
<protein>
    <submittedName>
        <fullName evidence="1">Uncharacterized protein</fullName>
    </submittedName>
</protein>
<proteinExistence type="predicted"/>
<evidence type="ECO:0000313" key="1">
    <source>
        <dbReference type="EMBL" id="MCC2028343.1"/>
    </source>
</evidence>
<dbReference type="EMBL" id="JAGTTM010000001">
    <property type="protein sequence ID" value="MCC2028343.1"/>
    <property type="molecule type" value="Genomic_DNA"/>
</dbReference>
<dbReference type="AlphaFoldDB" id="A0A9X1LMG1"/>
<reference evidence="1" key="1">
    <citation type="submission" date="2021-04" db="EMBL/GenBank/DDBJ databases">
        <title>Microbacterium tenobrionis sp. nov. and Microbacterium allomyrinae sp. nov., isolated from larvae of Tenobrio molitor and Allomyrina dichotoma, respectively.</title>
        <authorList>
            <person name="Lee S.D."/>
        </authorList>
    </citation>
    <scope>NUCLEOTIDE SEQUENCE</scope>
    <source>
        <strain evidence="1">YMB-B2</strain>
    </source>
</reference>
<organism evidence="1 2">
    <name type="scientific">Microbacterium tenebrionis</name>
    <dbReference type="NCBI Taxonomy" id="2830665"/>
    <lineage>
        <taxon>Bacteria</taxon>
        <taxon>Bacillati</taxon>
        <taxon>Actinomycetota</taxon>
        <taxon>Actinomycetes</taxon>
        <taxon>Micrococcales</taxon>
        <taxon>Microbacteriaceae</taxon>
        <taxon>Microbacterium</taxon>
    </lineage>
</organism>
<sequence length="407" mass="43355">MSDDLEIRHGGIVSVDPEALRVVADALVALAPKFADAAAAVRQAHGCLLALPPATLRVDTSALWGSAERAEALHAECREAGENTRLMADVFELVERRAELDALEIQGKAVPDALYDRIDDLVASDPRMLDMEAWLLSEWEDGHYDGPVIGGITAFAALGLGRIPPGVKLAGSGGPVSLTPVRQSAPLVPPGSLAEAFRRFPTADGAQLKVEKYTMPDGARQFVLYSKGTQVSLDPDEPFDMKSNAQLYLRQESASYVATVEALEASGARAGDEVHLYAHSQAAMNAAYLIAQSDFDVTVSVTAGGPMQTAAGDDVLKIDFVHTGDIVGSLADGGFPGGTGSPDSMVITRDTSSVDLGIPDHLMSEYEHTAELVDESGDPRLEAWRDKQRVLTQAISIESTEYVAKRE</sequence>
<gene>
    <name evidence="1" type="ORF">KEC56_02165</name>
</gene>
<accession>A0A9X1LMG1</accession>
<evidence type="ECO:0000313" key="2">
    <source>
        <dbReference type="Proteomes" id="UP001139289"/>
    </source>
</evidence>